<organism evidence="2 3">
    <name type="scientific">Sphagnurus paluster</name>
    <dbReference type="NCBI Taxonomy" id="117069"/>
    <lineage>
        <taxon>Eukaryota</taxon>
        <taxon>Fungi</taxon>
        <taxon>Dikarya</taxon>
        <taxon>Basidiomycota</taxon>
        <taxon>Agaricomycotina</taxon>
        <taxon>Agaricomycetes</taxon>
        <taxon>Agaricomycetidae</taxon>
        <taxon>Agaricales</taxon>
        <taxon>Tricholomatineae</taxon>
        <taxon>Lyophyllaceae</taxon>
        <taxon>Sphagnurus</taxon>
    </lineage>
</organism>
<gene>
    <name evidence="2" type="ORF">H0H81_010252</name>
</gene>
<evidence type="ECO:0000313" key="3">
    <source>
        <dbReference type="Proteomes" id="UP000717328"/>
    </source>
</evidence>
<sequence length="497" mass="57819">MGHGNQNKPLPPLETISPHILRYWKMRKTDKEMLELLQTNHIDLDKYGLGMTRFREIRAKMGLTRTRQQAHTLESIQEPMISLRKKYPKAGSREIISLLFHEKGMSVSRDLVTQYFHTFEPLLIKERKARRLQRRRFWSAGVNDLWAVDQHDKWKKFGLALHTGIDPFPGKTHWMKVWWTNNNPKLIASYYLDAVDTTGYMPLVSQSDPGSENYRIANAQTVLRHWHDPDLIGTIQHRWMRHKKNVMPEIAWSQLRRRFTPGFEDILQLGVTNDWYDIGKPLDALVFRWLFIPWIQQELDSYVERLNNTRKRADRNKILPHGVPNDICESPERYGCLDFKVKVEKDALDHVRRLYAPPDDPVFELVPSTFDEFAKVLYTSMGSPVVTGENIWDIYRALLFRVERLEVAVDYIAEWETCLADMDPGSDIDLVAGKELGDRVDTGNDEGQYYMGGVNNGQGLDASHILQLEALDDGGEIELEVQFSDEEPVEKDALDEW</sequence>
<accession>A0A9P7FRL8</accession>
<feature type="domain" description="Integrase core" evidence="1">
    <location>
        <begin position="141"/>
        <end position="317"/>
    </location>
</feature>
<dbReference type="PANTHER" id="PTHR46177">
    <property type="entry name" value="INTEGRASE CATALYTIC DOMAIN-CONTAINING PROTEIN"/>
    <property type="match status" value="1"/>
</dbReference>
<evidence type="ECO:0000259" key="1">
    <source>
        <dbReference type="Pfam" id="PF24764"/>
    </source>
</evidence>
<dbReference type="Proteomes" id="UP000717328">
    <property type="component" value="Unassembled WGS sequence"/>
</dbReference>
<dbReference type="PANTHER" id="PTHR46177:SF1">
    <property type="entry name" value="INTEGRASE CATALYTIC DOMAIN-CONTAINING PROTEIN"/>
    <property type="match status" value="1"/>
</dbReference>
<name>A0A9P7FRL8_9AGAR</name>
<dbReference type="InterPro" id="IPR058913">
    <property type="entry name" value="Integrase_dom_put"/>
</dbReference>
<dbReference type="AlphaFoldDB" id="A0A9P7FRL8"/>
<proteinExistence type="predicted"/>
<reference evidence="2" key="1">
    <citation type="submission" date="2021-02" db="EMBL/GenBank/DDBJ databases">
        <authorList>
            <person name="Nieuwenhuis M."/>
            <person name="Van De Peppel L.J.J."/>
        </authorList>
    </citation>
    <scope>NUCLEOTIDE SEQUENCE</scope>
    <source>
        <strain evidence="2">D49</strain>
    </source>
</reference>
<dbReference type="OrthoDB" id="5946233at2759"/>
<comment type="caution">
    <text evidence="2">The sequence shown here is derived from an EMBL/GenBank/DDBJ whole genome shotgun (WGS) entry which is preliminary data.</text>
</comment>
<dbReference type="EMBL" id="JABCKI010006032">
    <property type="protein sequence ID" value="KAG5635734.1"/>
    <property type="molecule type" value="Genomic_DNA"/>
</dbReference>
<dbReference type="Pfam" id="PF24764">
    <property type="entry name" value="rva_4"/>
    <property type="match status" value="1"/>
</dbReference>
<protein>
    <recommendedName>
        <fullName evidence="1">Integrase core domain-containing protein</fullName>
    </recommendedName>
</protein>
<keyword evidence="3" id="KW-1185">Reference proteome</keyword>
<evidence type="ECO:0000313" key="2">
    <source>
        <dbReference type="EMBL" id="KAG5635734.1"/>
    </source>
</evidence>
<reference evidence="2" key="2">
    <citation type="submission" date="2021-10" db="EMBL/GenBank/DDBJ databases">
        <title>Phylogenomics reveals ancestral predisposition of the termite-cultivated fungus Termitomyces towards a domesticated lifestyle.</title>
        <authorList>
            <person name="Auxier B."/>
            <person name="Grum-Grzhimaylo A."/>
            <person name="Cardenas M.E."/>
            <person name="Lodge J.D."/>
            <person name="Laessoe T."/>
            <person name="Pedersen O."/>
            <person name="Smith M.E."/>
            <person name="Kuyper T.W."/>
            <person name="Franco-Molano E.A."/>
            <person name="Baroni T.J."/>
            <person name="Aanen D.K."/>
        </authorList>
    </citation>
    <scope>NUCLEOTIDE SEQUENCE</scope>
    <source>
        <strain evidence="2">D49</strain>
    </source>
</reference>